<dbReference type="InterPro" id="IPR008271">
    <property type="entry name" value="Ser/Thr_kinase_AS"/>
</dbReference>
<dbReference type="EMBL" id="BAAANS010000026">
    <property type="protein sequence ID" value="GAA2104183.1"/>
    <property type="molecule type" value="Genomic_DNA"/>
</dbReference>
<feature type="region of interest" description="Disordered" evidence="6">
    <location>
        <begin position="298"/>
        <end position="339"/>
    </location>
</feature>
<dbReference type="Pfam" id="PF00069">
    <property type="entry name" value="Pkinase"/>
    <property type="match status" value="1"/>
</dbReference>
<dbReference type="PROSITE" id="PS00107">
    <property type="entry name" value="PROTEIN_KINASE_ATP"/>
    <property type="match status" value="1"/>
</dbReference>
<evidence type="ECO:0000256" key="2">
    <source>
        <dbReference type="ARBA" id="ARBA00022741"/>
    </source>
</evidence>
<keyword evidence="2 5" id="KW-0547">Nucleotide-binding</keyword>
<feature type="domain" description="Protein kinase" evidence="7">
    <location>
        <begin position="15"/>
        <end position="277"/>
    </location>
</feature>
<protein>
    <recommendedName>
        <fullName evidence="7">Protein kinase domain-containing protein</fullName>
    </recommendedName>
</protein>
<dbReference type="Gene3D" id="3.30.200.20">
    <property type="entry name" value="Phosphorylase Kinase, domain 1"/>
    <property type="match status" value="1"/>
</dbReference>
<keyword evidence="4 5" id="KW-0067">ATP-binding</keyword>
<keyword evidence="1" id="KW-0808">Transferase</keyword>
<organism evidence="8 9">
    <name type="scientific">Kitasatospora saccharophila</name>
    <dbReference type="NCBI Taxonomy" id="407973"/>
    <lineage>
        <taxon>Bacteria</taxon>
        <taxon>Bacillati</taxon>
        <taxon>Actinomycetota</taxon>
        <taxon>Actinomycetes</taxon>
        <taxon>Kitasatosporales</taxon>
        <taxon>Streptomycetaceae</taxon>
        <taxon>Kitasatospora</taxon>
    </lineage>
</organism>
<evidence type="ECO:0000256" key="4">
    <source>
        <dbReference type="ARBA" id="ARBA00022840"/>
    </source>
</evidence>
<dbReference type="PANTHER" id="PTHR43289:SF34">
    <property type="entry name" value="SERINE_THREONINE-PROTEIN KINASE YBDM-RELATED"/>
    <property type="match status" value="1"/>
</dbReference>
<dbReference type="SMART" id="SM00220">
    <property type="entry name" value="S_TKc"/>
    <property type="match status" value="1"/>
</dbReference>
<name>A0ABP5ISL9_9ACTN</name>
<evidence type="ECO:0000259" key="7">
    <source>
        <dbReference type="PROSITE" id="PS50011"/>
    </source>
</evidence>
<feature type="compositionally biased region" description="Basic and acidic residues" evidence="6">
    <location>
        <begin position="317"/>
        <end position="337"/>
    </location>
</feature>
<dbReference type="PROSITE" id="PS50011">
    <property type="entry name" value="PROTEIN_KINASE_DOM"/>
    <property type="match status" value="1"/>
</dbReference>
<keyword evidence="9" id="KW-1185">Reference proteome</keyword>
<dbReference type="InterPro" id="IPR017441">
    <property type="entry name" value="Protein_kinase_ATP_BS"/>
</dbReference>
<dbReference type="InterPro" id="IPR011009">
    <property type="entry name" value="Kinase-like_dom_sf"/>
</dbReference>
<evidence type="ECO:0000256" key="1">
    <source>
        <dbReference type="ARBA" id="ARBA00022679"/>
    </source>
</evidence>
<dbReference type="Proteomes" id="UP001500897">
    <property type="component" value="Unassembled WGS sequence"/>
</dbReference>
<dbReference type="RefSeq" id="WP_344553728.1">
    <property type="nucleotide sequence ID" value="NZ_BAAANS010000026.1"/>
</dbReference>
<comment type="caution">
    <text evidence="8">The sequence shown here is derived from an EMBL/GenBank/DDBJ whole genome shotgun (WGS) entry which is preliminary data.</text>
</comment>
<reference evidence="9" key="1">
    <citation type="journal article" date="2019" name="Int. J. Syst. Evol. Microbiol.">
        <title>The Global Catalogue of Microorganisms (GCM) 10K type strain sequencing project: providing services to taxonomists for standard genome sequencing and annotation.</title>
        <authorList>
            <consortium name="The Broad Institute Genomics Platform"/>
            <consortium name="The Broad Institute Genome Sequencing Center for Infectious Disease"/>
            <person name="Wu L."/>
            <person name="Ma J."/>
        </authorList>
    </citation>
    <scope>NUCLEOTIDE SEQUENCE [LARGE SCALE GENOMIC DNA]</scope>
    <source>
        <strain evidence="9">JCM 14559</strain>
    </source>
</reference>
<proteinExistence type="predicted"/>
<gene>
    <name evidence="8" type="ORF">GCM10009759_40220</name>
</gene>
<feature type="compositionally biased region" description="Low complexity" evidence="6">
    <location>
        <begin position="384"/>
        <end position="425"/>
    </location>
</feature>
<accession>A0ABP5ISL9</accession>
<dbReference type="PANTHER" id="PTHR43289">
    <property type="entry name" value="MITOGEN-ACTIVATED PROTEIN KINASE KINASE KINASE 20-RELATED"/>
    <property type="match status" value="1"/>
</dbReference>
<dbReference type="PROSITE" id="PS00108">
    <property type="entry name" value="PROTEIN_KINASE_ST"/>
    <property type="match status" value="1"/>
</dbReference>
<keyword evidence="3" id="KW-0418">Kinase</keyword>
<feature type="binding site" evidence="5">
    <location>
        <position position="43"/>
    </location>
    <ligand>
        <name>ATP</name>
        <dbReference type="ChEBI" id="CHEBI:30616"/>
    </ligand>
</feature>
<evidence type="ECO:0000313" key="8">
    <source>
        <dbReference type="EMBL" id="GAA2104183.1"/>
    </source>
</evidence>
<feature type="region of interest" description="Disordered" evidence="6">
    <location>
        <begin position="370"/>
        <end position="431"/>
    </location>
</feature>
<evidence type="ECO:0000256" key="3">
    <source>
        <dbReference type="ARBA" id="ARBA00022777"/>
    </source>
</evidence>
<dbReference type="CDD" id="cd14014">
    <property type="entry name" value="STKc_PknB_like"/>
    <property type="match status" value="1"/>
</dbReference>
<evidence type="ECO:0000256" key="5">
    <source>
        <dbReference type="PROSITE-ProRule" id="PRU10141"/>
    </source>
</evidence>
<sequence length="547" mass="55288">MELLTADDPSVIGDYRLLRRLGAGGMGRVYLGRTAGGRTVAVKVVRPELADDPEFRARFRQEVSAARRVGGRWTAPVLDADTEGPRPWVATGYVAGPSLGEAVRTAGPLPVPSVHALGARLAEALEQVHALGLVHRDVKPSNVLLALDGPRLIDFGVARALDAAATLTHSGYVVGSPGFMSPEQAAGSPAGPAGDVFSLGALLAFAATGTAPFGEGVSAAVLLYRVLHEEPALDGLDGELREAVTACLAKDPARRPTPAELRARLAPAAAAGPEGWLPGPLAAAVGRAAVELLDLEGDSGPSRAVVTDRMPTVLDGGPRRERPERRERPPGRPERPAGRRWAVAAAGVLALAAALYGGLAATGNLPWAQAGPGPSATPSPSPSPGQDAVTGAPSPDPSAGASAGAGASASRSPSGSPGPSGTGTPVKGDGTALPEAFLGTFKGNITTRLVPLASTFTVTFTAGKVGEEVGRTSNASQLSTTVCRGVLTLLSVQDGKALLQERPDGTDSACTGVPEKQTYTLLSGGGLHVAVSGAALGSDPEGDLVKQ</sequence>
<dbReference type="Gene3D" id="1.10.510.10">
    <property type="entry name" value="Transferase(Phosphotransferase) domain 1"/>
    <property type="match status" value="1"/>
</dbReference>
<evidence type="ECO:0000313" key="9">
    <source>
        <dbReference type="Proteomes" id="UP001500897"/>
    </source>
</evidence>
<dbReference type="SUPFAM" id="SSF56112">
    <property type="entry name" value="Protein kinase-like (PK-like)"/>
    <property type="match status" value="1"/>
</dbReference>
<dbReference type="InterPro" id="IPR000719">
    <property type="entry name" value="Prot_kinase_dom"/>
</dbReference>
<evidence type="ECO:0000256" key="6">
    <source>
        <dbReference type="SAM" id="MobiDB-lite"/>
    </source>
</evidence>